<keyword evidence="1" id="KW-0805">Transcription regulation</keyword>
<dbReference type="Pfam" id="PF12833">
    <property type="entry name" value="HTH_18"/>
    <property type="match status" value="1"/>
</dbReference>
<dbReference type="Proteomes" id="UP000054624">
    <property type="component" value="Unassembled WGS sequence"/>
</dbReference>
<name>A0A157ZST8_9BURK</name>
<evidence type="ECO:0000259" key="4">
    <source>
        <dbReference type="PROSITE" id="PS01124"/>
    </source>
</evidence>
<keyword evidence="6" id="KW-1185">Reference proteome</keyword>
<dbReference type="GO" id="GO:0003700">
    <property type="term" value="F:DNA-binding transcription factor activity"/>
    <property type="evidence" value="ECO:0007669"/>
    <property type="project" value="InterPro"/>
</dbReference>
<evidence type="ECO:0000313" key="6">
    <source>
        <dbReference type="Proteomes" id="UP000054624"/>
    </source>
</evidence>
<dbReference type="SUPFAM" id="SSF46689">
    <property type="entry name" value="Homeodomain-like"/>
    <property type="match status" value="2"/>
</dbReference>
<keyword evidence="3" id="KW-0804">Transcription</keyword>
<evidence type="ECO:0000256" key="3">
    <source>
        <dbReference type="ARBA" id="ARBA00023163"/>
    </source>
</evidence>
<dbReference type="AlphaFoldDB" id="A0A157ZST8"/>
<reference evidence="6" key="1">
    <citation type="submission" date="2016-01" db="EMBL/GenBank/DDBJ databases">
        <authorList>
            <person name="Peeters Charlotte."/>
        </authorList>
    </citation>
    <scope>NUCLEOTIDE SEQUENCE [LARGE SCALE GENOMIC DNA]</scope>
</reference>
<dbReference type="InterPro" id="IPR018060">
    <property type="entry name" value="HTH_AraC"/>
</dbReference>
<sequence>MTLNLPTRPPIDLEDQWRSPVSDLHAHRISMSRWLHPGESPLEVSNEGNGAFHCIGLNLKCTSLIFRHAGRRLLHGRVPAGVAQITAPATRVSAVFESAMDVLHLFVPQRALAECYEDRFHRPHAGDIVLDDPRLIRDPALERLGQALAVCRTEGAALGNMFIESVSLAIVSRLVARHFALPAAREREPSALPQWRIDRVAEFVDAHLAQNISLADIASSTGLTRMHFAAQFRRATGMRPHEFLLQKRIERAQALLRTSTHSMLDVALCCGFRSQAHFTTVFKRLVGATPKRWQTISLDHATLR</sequence>
<organism evidence="5 6">
    <name type="scientific">Caballeronia temeraria</name>
    <dbReference type="NCBI Taxonomy" id="1777137"/>
    <lineage>
        <taxon>Bacteria</taxon>
        <taxon>Pseudomonadati</taxon>
        <taxon>Pseudomonadota</taxon>
        <taxon>Betaproteobacteria</taxon>
        <taxon>Burkholderiales</taxon>
        <taxon>Burkholderiaceae</taxon>
        <taxon>Caballeronia</taxon>
    </lineage>
</organism>
<dbReference type="STRING" id="1777137.AWB76_01216"/>
<dbReference type="Gene3D" id="1.10.10.60">
    <property type="entry name" value="Homeodomain-like"/>
    <property type="match status" value="2"/>
</dbReference>
<dbReference type="InterPro" id="IPR018062">
    <property type="entry name" value="HTH_AraC-typ_CS"/>
</dbReference>
<dbReference type="PANTHER" id="PTHR46796">
    <property type="entry name" value="HTH-TYPE TRANSCRIPTIONAL ACTIVATOR RHAS-RELATED"/>
    <property type="match status" value="1"/>
</dbReference>
<dbReference type="InterPro" id="IPR050204">
    <property type="entry name" value="AraC_XylS_family_regulators"/>
</dbReference>
<dbReference type="PROSITE" id="PS00041">
    <property type="entry name" value="HTH_ARAC_FAMILY_1"/>
    <property type="match status" value="1"/>
</dbReference>
<dbReference type="InterPro" id="IPR009057">
    <property type="entry name" value="Homeodomain-like_sf"/>
</dbReference>
<dbReference type="PANTHER" id="PTHR46796:SF14">
    <property type="entry name" value="TRANSCRIPTIONAL REGULATORY PROTEIN"/>
    <property type="match status" value="1"/>
</dbReference>
<evidence type="ECO:0000256" key="1">
    <source>
        <dbReference type="ARBA" id="ARBA00023015"/>
    </source>
</evidence>
<dbReference type="OrthoDB" id="9816344at2"/>
<evidence type="ECO:0000256" key="2">
    <source>
        <dbReference type="ARBA" id="ARBA00023125"/>
    </source>
</evidence>
<gene>
    <name evidence="5" type="ORF">AWB76_01216</name>
</gene>
<proteinExistence type="predicted"/>
<dbReference type="EMBL" id="FCOI02000003">
    <property type="protein sequence ID" value="SAK48563.1"/>
    <property type="molecule type" value="Genomic_DNA"/>
</dbReference>
<accession>A0A157ZST8</accession>
<dbReference type="PRINTS" id="PR00032">
    <property type="entry name" value="HTHARAC"/>
</dbReference>
<dbReference type="GO" id="GO:0043565">
    <property type="term" value="F:sequence-specific DNA binding"/>
    <property type="evidence" value="ECO:0007669"/>
    <property type="project" value="InterPro"/>
</dbReference>
<dbReference type="InterPro" id="IPR020449">
    <property type="entry name" value="Tscrpt_reg_AraC-type_HTH"/>
</dbReference>
<dbReference type="SMART" id="SM00342">
    <property type="entry name" value="HTH_ARAC"/>
    <property type="match status" value="1"/>
</dbReference>
<dbReference type="PROSITE" id="PS01124">
    <property type="entry name" value="HTH_ARAC_FAMILY_2"/>
    <property type="match status" value="1"/>
</dbReference>
<evidence type="ECO:0000313" key="5">
    <source>
        <dbReference type="EMBL" id="SAK48563.1"/>
    </source>
</evidence>
<protein>
    <submittedName>
        <fullName evidence="5">AraC family transcriptional regulator</fullName>
    </submittedName>
</protein>
<keyword evidence="2" id="KW-0238">DNA-binding</keyword>
<feature type="domain" description="HTH araC/xylS-type" evidence="4">
    <location>
        <begin position="198"/>
        <end position="296"/>
    </location>
</feature>
<dbReference type="RefSeq" id="WP_061159192.1">
    <property type="nucleotide sequence ID" value="NZ_FCOI02000003.1"/>
</dbReference>